<sequence>MQKISQYPNGKIRSVRYMDSDEKKRFRLLQGQQNELGSLLDRSILVCITFGKGHRDMVYNKAYDAWYCTECYNIERLSAQKRAKAKRQRTKSHEEEAIENHSKTFL</sequence>
<accession>A0A0F9G0J1</accession>
<protein>
    <submittedName>
        <fullName evidence="2">Uncharacterized protein</fullName>
    </submittedName>
</protein>
<dbReference type="AlphaFoldDB" id="A0A0F9G0J1"/>
<comment type="caution">
    <text evidence="2">The sequence shown here is derived from an EMBL/GenBank/DDBJ whole genome shotgun (WGS) entry which is preliminary data.</text>
</comment>
<evidence type="ECO:0000256" key="1">
    <source>
        <dbReference type="SAM" id="MobiDB-lite"/>
    </source>
</evidence>
<feature type="compositionally biased region" description="Basic and acidic residues" evidence="1">
    <location>
        <begin position="91"/>
        <end position="106"/>
    </location>
</feature>
<dbReference type="EMBL" id="LAZR01030340">
    <property type="protein sequence ID" value="KKL56902.1"/>
    <property type="molecule type" value="Genomic_DNA"/>
</dbReference>
<proteinExistence type="predicted"/>
<name>A0A0F9G0J1_9ZZZZ</name>
<organism evidence="2">
    <name type="scientific">marine sediment metagenome</name>
    <dbReference type="NCBI Taxonomy" id="412755"/>
    <lineage>
        <taxon>unclassified sequences</taxon>
        <taxon>metagenomes</taxon>
        <taxon>ecological metagenomes</taxon>
    </lineage>
</organism>
<evidence type="ECO:0000313" key="2">
    <source>
        <dbReference type="EMBL" id="KKL56902.1"/>
    </source>
</evidence>
<reference evidence="2" key="1">
    <citation type="journal article" date="2015" name="Nature">
        <title>Complex archaea that bridge the gap between prokaryotes and eukaryotes.</title>
        <authorList>
            <person name="Spang A."/>
            <person name="Saw J.H."/>
            <person name="Jorgensen S.L."/>
            <person name="Zaremba-Niedzwiedzka K."/>
            <person name="Martijn J."/>
            <person name="Lind A.E."/>
            <person name="van Eijk R."/>
            <person name="Schleper C."/>
            <person name="Guy L."/>
            <person name="Ettema T.J."/>
        </authorList>
    </citation>
    <scope>NUCLEOTIDE SEQUENCE</scope>
</reference>
<gene>
    <name evidence="2" type="ORF">LCGC14_2240770</name>
</gene>
<feature type="region of interest" description="Disordered" evidence="1">
    <location>
        <begin position="82"/>
        <end position="106"/>
    </location>
</feature>